<protein>
    <submittedName>
        <fullName evidence="1">Uncharacterized protein</fullName>
    </submittedName>
</protein>
<sequence length="210" mass="22164">MVLRAFQNLTRKASLLGVLSADEPGPTGCATAAAPPAATAATAATPPPTTTTTTTAAPPWNFNRLVSFSSSLVAFPGCLARVHPFRSAFPFSSVSPSGVPNSPDTITEMGEIPISSIEDAVDGDHVKPAPQQDTEEAFPNAPDSGYVEFIPKSALFFRRGALVIRGAARIVSSWLPLLGSDWRDDSHLGYGYRRLRKSWGGGALGEYCPC</sequence>
<gene>
    <name evidence="1" type="ORF">B0T24DRAFT_418855</name>
</gene>
<reference evidence="1" key="1">
    <citation type="journal article" date="2023" name="Mol. Phylogenet. Evol.">
        <title>Genome-scale phylogeny and comparative genomics of the fungal order Sordariales.</title>
        <authorList>
            <person name="Hensen N."/>
            <person name="Bonometti L."/>
            <person name="Westerberg I."/>
            <person name="Brannstrom I.O."/>
            <person name="Guillou S."/>
            <person name="Cros-Aarteil S."/>
            <person name="Calhoun S."/>
            <person name="Haridas S."/>
            <person name="Kuo A."/>
            <person name="Mondo S."/>
            <person name="Pangilinan J."/>
            <person name="Riley R."/>
            <person name="LaButti K."/>
            <person name="Andreopoulos B."/>
            <person name="Lipzen A."/>
            <person name="Chen C."/>
            <person name="Yan M."/>
            <person name="Daum C."/>
            <person name="Ng V."/>
            <person name="Clum A."/>
            <person name="Steindorff A."/>
            <person name="Ohm R.A."/>
            <person name="Martin F."/>
            <person name="Silar P."/>
            <person name="Natvig D.O."/>
            <person name="Lalanne C."/>
            <person name="Gautier V."/>
            <person name="Ament-Velasquez S.L."/>
            <person name="Kruys A."/>
            <person name="Hutchinson M.I."/>
            <person name="Powell A.J."/>
            <person name="Barry K."/>
            <person name="Miller A.N."/>
            <person name="Grigoriev I.V."/>
            <person name="Debuchy R."/>
            <person name="Gladieux P."/>
            <person name="Hiltunen Thoren M."/>
            <person name="Johannesson H."/>
        </authorList>
    </citation>
    <scope>NUCLEOTIDE SEQUENCE</scope>
    <source>
        <strain evidence="1">CBS 958.72</strain>
    </source>
</reference>
<organism evidence="1 2">
    <name type="scientific">Lasiosphaeria ovina</name>
    <dbReference type="NCBI Taxonomy" id="92902"/>
    <lineage>
        <taxon>Eukaryota</taxon>
        <taxon>Fungi</taxon>
        <taxon>Dikarya</taxon>
        <taxon>Ascomycota</taxon>
        <taxon>Pezizomycotina</taxon>
        <taxon>Sordariomycetes</taxon>
        <taxon>Sordariomycetidae</taxon>
        <taxon>Sordariales</taxon>
        <taxon>Lasiosphaeriaceae</taxon>
        <taxon>Lasiosphaeria</taxon>
    </lineage>
</organism>
<evidence type="ECO:0000313" key="2">
    <source>
        <dbReference type="Proteomes" id="UP001287356"/>
    </source>
</evidence>
<comment type="caution">
    <text evidence="1">The sequence shown here is derived from an EMBL/GenBank/DDBJ whole genome shotgun (WGS) entry which is preliminary data.</text>
</comment>
<evidence type="ECO:0000313" key="1">
    <source>
        <dbReference type="EMBL" id="KAK3364737.1"/>
    </source>
</evidence>
<dbReference type="EMBL" id="JAULSN010000009">
    <property type="protein sequence ID" value="KAK3364737.1"/>
    <property type="molecule type" value="Genomic_DNA"/>
</dbReference>
<proteinExistence type="predicted"/>
<accession>A0AAE0MZ23</accession>
<dbReference type="AlphaFoldDB" id="A0AAE0MZ23"/>
<name>A0AAE0MZ23_9PEZI</name>
<dbReference type="Proteomes" id="UP001287356">
    <property type="component" value="Unassembled WGS sequence"/>
</dbReference>
<keyword evidence="2" id="KW-1185">Reference proteome</keyword>
<reference evidence="1" key="2">
    <citation type="submission" date="2023-06" db="EMBL/GenBank/DDBJ databases">
        <authorList>
            <consortium name="Lawrence Berkeley National Laboratory"/>
            <person name="Haridas S."/>
            <person name="Hensen N."/>
            <person name="Bonometti L."/>
            <person name="Westerberg I."/>
            <person name="Brannstrom I.O."/>
            <person name="Guillou S."/>
            <person name="Cros-Aarteil S."/>
            <person name="Calhoun S."/>
            <person name="Kuo A."/>
            <person name="Mondo S."/>
            <person name="Pangilinan J."/>
            <person name="Riley R."/>
            <person name="Labutti K."/>
            <person name="Andreopoulos B."/>
            <person name="Lipzen A."/>
            <person name="Chen C."/>
            <person name="Yanf M."/>
            <person name="Daum C."/>
            <person name="Ng V."/>
            <person name="Clum A."/>
            <person name="Steindorff A."/>
            <person name="Ohm R."/>
            <person name="Martin F."/>
            <person name="Silar P."/>
            <person name="Natvig D."/>
            <person name="Lalanne C."/>
            <person name="Gautier V."/>
            <person name="Ament-Velasquez S.L."/>
            <person name="Kruys A."/>
            <person name="Hutchinson M.I."/>
            <person name="Powell A.J."/>
            <person name="Barry K."/>
            <person name="Miller A.N."/>
            <person name="Grigoriev I.V."/>
            <person name="Debuchy R."/>
            <person name="Gladieux P."/>
            <person name="Thoren M.H."/>
            <person name="Johannesson H."/>
        </authorList>
    </citation>
    <scope>NUCLEOTIDE SEQUENCE</scope>
    <source>
        <strain evidence="1">CBS 958.72</strain>
    </source>
</reference>